<comment type="caution">
    <text evidence="2">The sequence shown here is derived from an EMBL/GenBank/DDBJ whole genome shotgun (WGS) entry which is preliminary data.</text>
</comment>
<accession>A0A4R8LM98</accession>
<protein>
    <submittedName>
        <fullName evidence="2">Uncharacterized protein</fullName>
    </submittedName>
</protein>
<feature type="compositionally biased region" description="Low complexity" evidence="1">
    <location>
        <begin position="265"/>
        <end position="274"/>
    </location>
</feature>
<gene>
    <name evidence="2" type="ORF">BX592_11338</name>
</gene>
<feature type="region of interest" description="Disordered" evidence="1">
    <location>
        <begin position="175"/>
        <end position="195"/>
    </location>
</feature>
<sequence>MSTNIPFIPVEGAVALPSLRALGPISETFGREWALLPPNVSLRVELKALYAAMLRTFCLSSKAFRSMCKWQPQHAQPTASARVTAAIDAASQAGRVAAASDQAAIGMHNAQSTMRASHGASNLRVGSAVAIGGAAMLAWIVLDPAHRGHAGDPLTAPDMRASQRDARIEKPRVPVITSGNPAHHSISADNRANHRSVNPSINGGKSDTGHADVVDATTVTSLHAFASGQSTKASAPHPLTAAHMQAAGSTARHTAQSGAARNDASHGAAASVTAASVKVAPHDSAPFRTRHSKNPTWSARDAALSARSVASRSATASPKPSVAGEYSSAAPPVMTDNDYESVTMFARTHGANPGAHAAAPPRAQGDMTANDTSWMNRMSQRRVTEVPDLFSR</sequence>
<dbReference type="AlphaFoldDB" id="A0A4R8LM98"/>
<feature type="region of interest" description="Disordered" evidence="1">
    <location>
        <begin position="309"/>
        <end position="330"/>
    </location>
</feature>
<evidence type="ECO:0000313" key="2">
    <source>
        <dbReference type="EMBL" id="TDY46415.1"/>
    </source>
</evidence>
<dbReference type="RefSeq" id="WP_134193186.1">
    <property type="nucleotide sequence ID" value="NZ_JBHLUW010000022.1"/>
</dbReference>
<evidence type="ECO:0000256" key="1">
    <source>
        <dbReference type="SAM" id="MobiDB-lite"/>
    </source>
</evidence>
<feature type="region of interest" description="Disordered" evidence="1">
    <location>
        <begin position="351"/>
        <end position="370"/>
    </location>
</feature>
<feature type="compositionally biased region" description="Low complexity" evidence="1">
    <location>
        <begin position="351"/>
        <end position="365"/>
    </location>
</feature>
<dbReference type="Proteomes" id="UP000295509">
    <property type="component" value="Unassembled WGS sequence"/>
</dbReference>
<feature type="region of interest" description="Disordered" evidence="1">
    <location>
        <begin position="284"/>
        <end position="303"/>
    </location>
</feature>
<organism evidence="2 3">
    <name type="scientific">Paraburkholderia rhizosphaerae</name>
    <dbReference type="NCBI Taxonomy" id="480658"/>
    <lineage>
        <taxon>Bacteria</taxon>
        <taxon>Pseudomonadati</taxon>
        <taxon>Pseudomonadota</taxon>
        <taxon>Betaproteobacteria</taxon>
        <taxon>Burkholderiales</taxon>
        <taxon>Burkholderiaceae</taxon>
        <taxon>Paraburkholderia</taxon>
    </lineage>
</organism>
<name>A0A4R8LM98_9BURK</name>
<reference evidence="2 3" key="1">
    <citation type="submission" date="2019-03" db="EMBL/GenBank/DDBJ databases">
        <title>Genomic Encyclopedia of Type Strains, Phase III (KMG-III): the genomes of soil and plant-associated and newly described type strains.</title>
        <authorList>
            <person name="Whitman W."/>
        </authorList>
    </citation>
    <scope>NUCLEOTIDE SEQUENCE [LARGE SCALE GENOMIC DNA]</scope>
    <source>
        <strain evidence="2 3">LMG 29544</strain>
    </source>
</reference>
<dbReference type="EMBL" id="SORE01000013">
    <property type="protein sequence ID" value="TDY46415.1"/>
    <property type="molecule type" value="Genomic_DNA"/>
</dbReference>
<keyword evidence="3" id="KW-1185">Reference proteome</keyword>
<feature type="region of interest" description="Disordered" evidence="1">
    <location>
        <begin position="244"/>
        <end position="274"/>
    </location>
</feature>
<evidence type="ECO:0000313" key="3">
    <source>
        <dbReference type="Proteomes" id="UP000295509"/>
    </source>
</evidence>
<proteinExistence type="predicted"/>
<dbReference type="OrthoDB" id="9033963at2"/>
<feature type="compositionally biased region" description="Polar residues" evidence="1">
    <location>
        <begin position="247"/>
        <end position="259"/>
    </location>
</feature>